<feature type="transmembrane region" description="Helical" evidence="5">
    <location>
        <begin position="187"/>
        <end position="210"/>
    </location>
</feature>
<evidence type="ECO:0000256" key="2">
    <source>
        <dbReference type="ARBA" id="ARBA00022692"/>
    </source>
</evidence>
<feature type="transmembrane region" description="Helical" evidence="5">
    <location>
        <begin position="120"/>
        <end position="142"/>
    </location>
</feature>
<reference evidence="6" key="1">
    <citation type="submission" date="2022-10" db="EMBL/GenBank/DDBJ databases">
        <authorList>
            <person name="Yue Y."/>
        </authorList>
    </citation>
    <scope>NUCLEOTIDE SEQUENCE</scope>
    <source>
        <strain evidence="6">Z654</strain>
    </source>
</reference>
<keyword evidence="4 5" id="KW-0472">Membrane</keyword>
<feature type="transmembrane region" description="Helical" evidence="5">
    <location>
        <begin position="65"/>
        <end position="94"/>
    </location>
</feature>
<dbReference type="EMBL" id="JAOYFC010000001">
    <property type="protein sequence ID" value="MCV6823733.1"/>
    <property type="molecule type" value="Genomic_DNA"/>
</dbReference>
<comment type="subcellular location">
    <subcellularLocation>
        <location evidence="1">Membrane</location>
        <topology evidence="1">Multi-pass membrane protein</topology>
    </subcellularLocation>
</comment>
<protein>
    <submittedName>
        <fullName evidence="6">EI24 domain-containing protein</fullName>
    </submittedName>
</protein>
<dbReference type="Proteomes" id="UP001208041">
    <property type="component" value="Unassembled WGS sequence"/>
</dbReference>
<keyword evidence="3 5" id="KW-1133">Transmembrane helix</keyword>
<dbReference type="RefSeq" id="WP_263953276.1">
    <property type="nucleotide sequence ID" value="NZ_JAOYFC010000001.1"/>
</dbReference>
<dbReference type="InterPro" id="IPR059112">
    <property type="entry name" value="CysZ/EI24"/>
</dbReference>
<evidence type="ECO:0000313" key="6">
    <source>
        <dbReference type="EMBL" id="MCV6823733.1"/>
    </source>
</evidence>
<sequence>MISSFLKSMAQLSDRRFRNVIWKGVGLSLLLLAAIYALFVTGLSFVTPDTITLPLVGEITIVQSLITWGSFLLMMVLSVFLMFPVASAFTGLFLDEVSEAVEDRHYPALPPAKGQPIGDVIVDTANFLGLMIGLNIIGLIVFPFTGPFAPLCFFGMNGFLLGREYFQMVAMRRMDRKGARALHRDNGLTIWIAGGLMAVPLAIPVVNLLVPVLAAATFTHIFEAVKTRQRV</sequence>
<name>A0AAE3IZF2_9RHOB</name>
<dbReference type="AlphaFoldDB" id="A0AAE3IZF2"/>
<comment type="caution">
    <text evidence="6">The sequence shown here is derived from an EMBL/GenBank/DDBJ whole genome shotgun (WGS) entry which is preliminary data.</text>
</comment>
<feature type="transmembrane region" description="Helical" evidence="5">
    <location>
        <begin position="20"/>
        <end position="45"/>
    </location>
</feature>
<gene>
    <name evidence="6" type="ORF">OH136_04115</name>
</gene>
<dbReference type="Pfam" id="PF07264">
    <property type="entry name" value="EI24"/>
    <property type="match status" value="1"/>
</dbReference>
<organism evidence="6 7">
    <name type="scientific">Halocynthiibacter halioticoli</name>
    <dbReference type="NCBI Taxonomy" id="2986804"/>
    <lineage>
        <taxon>Bacteria</taxon>
        <taxon>Pseudomonadati</taxon>
        <taxon>Pseudomonadota</taxon>
        <taxon>Alphaproteobacteria</taxon>
        <taxon>Rhodobacterales</taxon>
        <taxon>Paracoccaceae</taxon>
        <taxon>Halocynthiibacter</taxon>
    </lineage>
</organism>
<evidence type="ECO:0000256" key="1">
    <source>
        <dbReference type="ARBA" id="ARBA00004141"/>
    </source>
</evidence>
<evidence type="ECO:0000256" key="4">
    <source>
        <dbReference type="ARBA" id="ARBA00023136"/>
    </source>
</evidence>
<keyword evidence="2 5" id="KW-0812">Transmembrane</keyword>
<keyword evidence="7" id="KW-1185">Reference proteome</keyword>
<evidence type="ECO:0000256" key="3">
    <source>
        <dbReference type="ARBA" id="ARBA00022989"/>
    </source>
</evidence>
<accession>A0AAE3IZF2</accession>
<evidence type="ECO:0000313" key="7">
    <source>
        <dbReference type="Proteomes" id="UP001208041"/>
    </source>
</evidence>
<proteinExistence type="predicted"/>
<evidence type="ECO:0000256" key="5">
    <source>
        <dbReference type="SAM" id="Phobius"/>
    </source>
</evidence>